<evidence type="ECO:0000256" key="1">
    <source>
        <dbReference type="ARBA" id="ARBA00022723"/>
    </source>
</evidence>
<proteinExistence type="predicted"/>
<dbReference type="GO" id="GO:0046872">
    <property type="term" value="F:metal ion binding"/>
    <property type="evidence" value="ECO:0007669"/>
    <property type="project" value="UniProtKB-KW"/>
</dbReference>
<reference evidence="5 6" key="1">
    <citation type="submission" date="2019-02" db="EMBL/GenBank/DDBJ databases">
        <title>Deep-cultivation of Planctomycetes and their phenomic and genomic characterization uncovers novel biology.</title>
        <authorList>
            <person name="Wiegand S."/>
            <person name="Jogler M."/>
            <person name="Boedeker C."/>
            <person name="Pinto D."/>
            <person name="Vollmers J."/>
            <person name="Rivas-Marin E."/>
            <person name="Kohn T."/>
            <person name="Peeters S.H."/>
            <person name="Heuer A."/>
            <person name="Rast P."/>
            <person name="Oberbeckmann S."/>
            <person name="Bunk B."/>
            <person name="Jeske O."/>
            <person name="Meyerdierks A."/>
            <person name="Storesund J.E."/>
            <person name="Kallscheuer N."/>
            <person name="Luecker S."/>
            <person name="Lage O.M."/>
            <person name="Pohl T."/>
            <person name="Merkel B.J."/>
            <person name="Hornburger P."/>
            <person name="Mueller R.-W."/>
            <person name="Bruemmer F."/>
            <person name="Labrenz M."/>
            <person name="Spormann A.M."/>
            <person name="Op Den Camp H."/>
            <person name="Overmann J."/>
            <person name="Amann R."/>
            <person name="Jetten M.S.M."/>
            <person name="Mascher T."/>
            <person name="Medema M.H."/>
            <person name="Devos D.P."/>
            <person name="Kaster A.-K."/>
            <person name="Ovreas L."/>
            <person name="Rohde M."/>
            <person name="Galperin M.Y."/>
            <person name="Jogler C."/>
        </authorList>
    </citation>
    <scope>NUCLEOTIDE SEQUENCE [LARGE SCALE GENOMIC DNA]</scope>
    <source>
        <strain evidence="5 6">Pla111</strain>
    </source>
</reference>
<dbReference type="NCBIfam" id="TIGR01409">
    <property type="entry name" value="TAT_signal_seq"/>
    <property type="match status" value="1"/>
</dbReference>
<gene>
    <name evidence="5" type="ORF">Pla111_10510</name>
</gene>
<dbReference type="AlphaFoldDB" id="A0A5C5WAA8"/>
<evidence type="ECO:0000259" key="4">
    <source>
        <dbReference type="Pfam" id="PF00149"/>
    </source>
</evidence>
<dbReference type="EMBL" id="SJPH01000002">
    <property type="protein sequence ID" value="TWT47437.1"/>
    <property type="molecule type" value="Genomic_DNA"/>
</dbReference>
<dbReference type="SUPFAM" id="SSF56300">
    <property type="entry name" value="Metallo-dependent phosphatases"/>
    <property type="match status" value="1"/>
</dbReference>
<dbReference type="GO" id="GO:0016020">
    <property type="term" value="C:membrane"/>
    <property type="evidence" value="ECO:0007669"/>
    <property type="project" value="GOC"/>
</dbReference>
<keyword evidence="1" id="KW-0479">Metal-binding</keyword>
<dbReference type="OrthoDB" id="9780884at2"/>
<dbReference type="InterPro" id="IPR051158">
    <property type="entry name" value="Metallophosphoesterase_sf"/>
</dbReference>
<protein>
    <submittedName>
        <fullName evidence="5">Putative metallophosphoesterase</fullName>
        <ecNumber evidence="5">3.1.-.-</ecNumber>
    </submittedName>
</protein>
<organism evidence="5 6">
    <name type="scientific">Botrimarina hoheduenensis</name>
    <dbReference type="NCBI Taxonomy" id="2528000"/>
    <lineage>
        <taxon>Bacteria</taxon>
        <taxon>Pseudomonadati</taxon>
        <taxon>Planctomycetota</taxon>
        <taxon>Planctomycetia</taxon>
        <taxon>Pirellulales</taxon>
        <taxon>Lacipirellulaceae</taxon>
        <taxon>Botrimarina</taxon>
    </lineage>
</organism>
<dbReference type="InterPro" id="IPR019546">
    <property type="entry name" value="TAT_signal_bac_arc"/>
</dbReference>
<comment type="caution">
    <text evidence="5">The sequence shown here is derived from an EMBL/GenBank/DDBJ whole genome shotgun (WGS) entry which is preliminary data.</text>
</comment>
<keyword evidence="2 5" id="KW-0378">Hydrolase</keyword>
<evidence type="ECO:0000313" key="5">
    <source>
        <dbReference type="EMBL" id="TWT47437.1"/>
    </source>
</evidence>
<sequence>MAAPANASEPDVAEPSPQRRSSRRSFLRNSLRATAAGAVGLGLYSWQIEPHWVEIIPQTMPLVGLPAALAGRRIVQVSDLHVGEAVDNDYLRATLRAIADLKPDYLALTGDFMTANRFEHLDRVMTTLAEAPIAEVPTFACLGNHDFGKRFRDREIADRLTDRLDSAGVRVLRNASVEIDGLQWAGSGDLWAGECDVWNALDTIDTSRGAILLAHNPDIADVRGYRDFRGWILSGHTHGGQVRFPLLGSPVVPVKNRRYKRGHVRLDASRDLYVNRGLGHSLQVRLLARPEVTVYTLAQA</sequence>
<accession>A0A5C5WAA8</accession>
<dbReference type="PANTHER" id="PTHR31302:SF31">
    <property type="entry name" value="PHOSPHODIESTERASE YAEI"/>
    <property type="match status" value="1"/>
</dbReference>
<dbReference type="Gene3D" id="3.60.21.10">
    <property type="match status" value="1"/>
</dbReference>
<evidence type="ECO:0000256" key="3">
    <source>
        <dbReference type="SAM" id="MobiDB-lite"/>
    </source>
</evidence>
<dbReference type="Proteomes" id="UP000318995">
    <property type="component" value="Unassembled WGS sequence"/>
</dbReference>
<evidence type="ECO:0000256" key="2">
    <source>
        <dbReference type="ARBA" id="ARBA00022801"/>
    </source>
</evidence>
<dbReference type="InterPro" id="IPR004843">
    <property type="entry name" value="Calcineurin-like_PHP"/>
</dbReference>
<feature type="domain" description="Calcineurin-like phosphoesterase" evidence="4">
    <location>
        <begin position="73"/>
        <end position="238"/>
    </location>
</feature>
<dbReference type="GO" id="GO:0009245">
    <property type="term" value="P:lipid A biosynthetic process"/>
    <property type="evidence" value="ECO:0007669"/>
    <property type="project" value="TreeGrafter"/>
</dbReference>
<feature type="region of interest" description="Disordered" evidence="3">
    <location>
        <begin position="1"/>
        <end position="25"/>
    </location>
</feature>
<dbReference type="EC" id="3.1.-.-" evidence="5"/>
<dbReference type="Pfam" id="PF00149">
    <property type="entry name" value="Metallophos"/>
    <property type="match status" value="1"/>
</dbReference>
<dbReference type="InterPro" id="IPR029052">
    <property type="entry name" value="Metallo-depent_PP-like"/>
</dbReference>
<dbReference type="GO" id="GO:0008758">
    <property type="term" value="F:UDP-2,3-diacylglucosamine hydrolase activity"/>
    <property type="evidence" value="ECO:0007669"/>
    <property type="project" value="TreeGrafter"/>
</dbReference>
<dbReference type="PANTHER" id="PTHR31302">
    <property type="entry name" value="TRANSMEMBRANE PROTEIN WITH METALLOPHOSPHOESTERASE DOMAIN-RELATED"/>
    <property type="match status" value="1"/>
</dbReference>
<evidence type="ECO:0000313" key="6">
    <source>
        <dbReference type="Proteomes" id="UP000318995"/>
    </source>
</evidence>
<keyword evidence="6" id="KW-1185">Reference proteome</keyword>
<name>A0A5C5WAA8_9BACT</name>